<evidence type="ECO:0000313" key="2">
    <source>
        <dbReference type="EMBL" id="KOX91276.1"/>
    </source>
</evidence>
<dbReference type="PATRIC" id="fig|271.14.peg.16"/>
<evidence type="ECO:0000313" key="3">
    <source>
        <dbReference type="Proteomes" id="UP000037685"/>
    </source>
</evidence>
<dbReference type="EMBL" id="LHCI01000004">
    <property type="protein sequence ID" value="KOX91276.1"/>
    <property type="molecule type" value="Genomic_DNA"/>
</dbReference>
<accession>A0A0M9AHW1</accession>
<protein>
    <submittedName>
        <fullName evidence="1">Uncharacterized protein</fullName>
    </submittedName>
</protein>
<organism evidence="1 3">
    <name type="scientific">Thermus aquaticus</name>
    <dbReference type="NCBI Taxonomy" id="271"/>
    <lineage>
        <taxon>Bacteria</taxon>
        <taxon>Thermotogati</taxon>
        <taxon>Deinococcota</taxon>
        <taxon>Deinococci</taxon>
        <taxon>Thermales</taxon>
        <taxon>Thermaceae</taxon>
        <taxon>Thermus</taxon>
    </lineage>
</organism>
<sequence length="84" mass="8848">MNLTGLQAKVLAAFLSRGMPVKMVLDEDGMDVIAADGEGLFLDSNADPGIGGYKDGPWRLTSLGNGDFLLVAEGEAPDWLPRGL</sequence>
<comment type="caution">
    <text evidence="1">The sequence shown here is derived from an EMBL/GenBank/DDBJ whole genome shotgun (WGS) entry which is preliminary data.</text>
</comment>
<reference evidence="1 3" key="1">
    <citation type="submission" date="2015-07" db="EMBL/GenBank/DDBJ databases">
        <authorList>
            <person name="Noorani M."/>
        </authorList>
    </citation>
    <scope>NUCLEOTIDE SEQUENCE [LARGE SCALE GENOMIC DNA]</scope>
    <source>
        <strain evidence="3">ATCC 25104 / DSM 625 / JCM 10724 / NBRC 103206 / NCIMB 11243 / YT-1</strain>
        <strain evidence="1">YT-1</strain>
    </source>
</reference>
<gene>
    <name evidence="2" type="ORF">BVI061214_00013</name>
    <name evidence="1" type="ORF">BVI061214_00110</name>
</gene>
<name>A0A0M9AHW1_THEAQ</name>
<dbReference type="AlphaFoldDB" id="A0A0M9AHW1"/>
<evidence type="ECO:0000313" key="1">
    <source>
        <dbReference type="EMBL" id="KOX91185.1"/>
    </source>
</evidence>
<proteinExistence type="predicted"/>
<dbReference type="RefSeq" id="WP_003049316.1">
    <property type="nucleotide sequence ID" value="NZ_LHCI01000004.1"/>
</dbReference>
<dbReference type="EMBL" id="LHCI01000104">
    <property type="protein sequence ID" value="KOX91185.1"/>
    <property type="molecule type" value="Genomic_DNA"/>
</dbReference>
<dbReference type="Proteomes" id="UP000037685">
    <property type="component" value="Unassembled WGS sequence"/>
</dbReference>